<comment type="caution">
    <text evidence="4">The sequence shown here is derived from an EMBL/GenBank/DDBJ whole genome shotgun (WGS) entry which is preliminary data.</text>
</comment>
<evidence type="ECO:0000256" key="3">
    <source>
        <dbReference type="RuleBase" id="RU000363"/>
    </source>
</evidence>
<evidence type="ECO:0000256" key="1">
    <source>
        <dbReference type="ARBA" id="ARBA00006484"/>
    </source>
</evidence>
<dbReference type="Pfam" id="PF00106">
    <property type="entry name" value="adh_short"/>
    <property type="match status" value="1"/>
</dbReference>
<keyword evidence="2" id="KW-0560">Oxidoreductase</keyword>
<dbReference type="PRINTS" id="PR00081">
    <property type="entry name" value="GDHRDH"/>
</dbReference>
<dbReference type="RefSeq" id="WP_284388754.1">
    <property type="nucleotide sequence ID" value="NZ_BSNK01000001.1"/>
</dbReference>
<evidence type="ECO:0000313" key="5">
    <source>
        <dbReference type="Proteomes" id="UP001161391"/>
    </source>
</evidence>
<name>A0ABQ5V8S5_9PROT</name>
<comment type="similarity">
    <text evidence="1 3">Belongs to the short-chain dehydrogenases/reductases (SDR) family.</text>
</comment>
<evidence type="ECO:0000256" key="2">
    <source>
        <dbReference type="ARBA" id="ARBA00023002"/>
    </source>
</evidence>
<gene>
    <name evidence="4" type="ORF">GCM10007853_12530</name>
</gene>
<dbReference type="InterPro" id="IPR002347">
    <property type="entry name" value="SDR_fam"/>
</dbReference>
<dbReference type="InterPro" id="IPR036291">
    <property type="entry name" value="NAD(P)-bd_dom_sf"/>
</dbReference>
<keyword evidence="5" id="KW-1185">Reference proteome</keyword>
<dbReference type="EMBL" id="BSNK01000001">
    <property type="protein sequence ID" value="GLQ23379.1"/>
    <property type="molecule type" value="Genomic_DNA"/>
</dbReference>
<evidence type="ECO:0000313" key="4">
    <source>
        <dbReference type="EMBL" id="GLQ23379.1"/>
    </source>
</evidence>
<proteinExistence type="inferred from homology"/>
<protein>
    <submittedName>
        <fullName evidence="4">Dehydrogenase</fullName>
    </submittedName>
</protein>
<dbReference type="InterPro" id="IPR020904">
    <property type="entry name" value="Sc_DH/Rdtase_CS"/>
</dbReference>
<dbReference type="SUPFAM" id="SSF51735">
    <property type="entry name" value="NAD(P)-binding Rossmann-fold domains"/>
    <property type="match status" value="1"/>
</dbReference>
<reference evidence="4" key="1">
    <citation type="journal article" date="2014" name="Int. J. Syst. Evol. Microbiol.">
        <title>Complete genome of a new Firmicutes species belonging to the dominant human colonic microbiota ('Ruminococcus bicirculans') reveals two chromosomes and a selective capacity to utilize plant glucans.</title>
        <authorList>
            <consortium name="NISC Comparative Sequencing Program"/>
            <person name="Wegmann U."/>
            <person name="Louis P."/>
            <person name="Goesmann A."/>
            <person name="Henrissat B."/>
            <person name="Duncan S.H."/>
            <person name="Flint H.J."/>
        </authorList>
    </citation>
    <scope>NUCLEOTIDE SEQUENCE</scope>
    <source>
        <strain evidence="4">NBRC 108219</strain>
    </source>
</reference>
<dbReference type="PROSITE" id="PS00061">
    <property type="entry name" value="ADH_SHORT"/>
    <property type="match status" value="1"/>
</dbReference>
<dbReference type="Gene3D" id="3.40.50.720">
    <property type="entry name" value="NAD(P)-binding Rossmann-like Domain"/>
    <property type="match status" value="1"/>
</dbReference>
<organism evidence="4 5">
    <name type="scientific">Algimonas ampicilliniresistens</name>
    <dbReference type="NCBI Taxonomy" id="1298735"/>
    <lineage>
        <taxon>Bacteria</taxon>
        <taxon>Pseudomonadati</taxon>
        <taxon>Pseudomonadota</taxon>
        <taxon>Alphaproteobacteria</taxon>
        <taxon>Maricaulales</taxon>
        <taxon>Robiginitomaculaceae</taxon>
        <taxon>Algimonas</taxon>
    </lineage>
</organism>
<dbReference type="PANTHER" id="PTHR24322">
    <property type="entry name" value="PKSB"/>
    <property type="match status" value="1"/>
</dbReference>
<sequence>MFENKIVAITGASGGIGRAIGEMFAAQGAKVALSDLTPPIEAATEMGGKAYNCDVSSEASVIDFIDKAEAELGPIDIYISNAGVGAGNGPHVAGGTNESWESSWQVNVMGSVYAARRLMPGWLERGEGRFVITASAAGLLNQVGSASYSATKHAAVSFAESISIEHGDAGVSSHCICPQYVRTNMTAGVDFSGQREKLLEPSDVAEALRQAIVDEKFLVLPHPVAGEYYAFRAANPDAWLGGMRKMLAKLKETKSYIFKDS</sequence>
<accession>A0ABQ5V8S5</accession>
<dbReference type="CDD" id="cd05233">
    <property type="entry name" value="SDR_c"/>
    <property type="match status" value="1"/>
</dbReference>
<dbReference type="PANTHER" id="PTHR24322:SF736">
    <property type="entry name" value="RETINOL DEHYDROGENASE 10"/>
    <property type="match status" value="1"/>
</dbReference>
<reference evidence="4" key="2">
    <citation type="submission" date="2023-01" db="EMBL/GenBank/DDBJ databases">
        <title>Draft genome sequence of Algimonas ampicilliniresistens strain NBRC 108219.</title>
        <authorList>
            <person name="Sun Q."/>
            <person name="Mori K."/>
        </authorList>
    </citation>
    <scope>NUCLEOTIDE SEQUENCE</scope>
    <source>
        <strain evidence="4">NBRC 108219</strain>
    </source>
</reference>
<dbReference type="PRINTS" id="PR00080">
    <property type="entry name" value="SDRFAMILY"/>
</dbReference>
<dbReference type="Proteomes" id="UP001161391">
    <property type="component" value="Unassembled WGS sequence"/>
</dbReference>